<evidence type="ECO:0000313" key="3">
    <source>
        <dbReference type="EMBL" id="CAH2016192.1"/>
    </source>
</evidence>
<reference evidence="3" key="1">
    <citation type="submission" date="2022-03" db="EMBL/GenBank/DDBJ databases">
        <authorList>
            <person name="Sayadi A."/>
        </authorList>
    </citation>
    <scope>NUCLEOTIDE SEQUENCE</scope>
</reference>
<dbReference type="GO" id="GO:0005634">
    <property type="term" value="C:nucleus"/>
    <property type="evidence" value="ECO:0007669"/>
    <property type="project" value="TreeGrafter"/>
</dbReference>
<organism evidence="3 4">
    <name type="scientific">Acanthoscelides obtectus</name>
    <name type="common">Bean weevil</name>
    <name type="synonym">Bruchus obtectus</name>
    <dbReference type="NCBI Taxonomy" id="200917"/>
    <lineage>
        <taxon>Eukaryota</taxon>
        <taxon>Metazoa</taxon>
        <taxon>Ecdysozoa</taxon>
        <taxon>Arthropoda</taxon>
        <taxon>Hexapoda</taxon>
        <taxon>Insecta</taxon>
        <taxon>Pterygota</taxon>
        <taxon>Neoptera</taxon>
        <taxon>Endopterygota</taxon>
        <taxon>Coleoptera</taxon>
        <taxon>Polyphaga</taxon>
        <taxon>Cucujiformia</taxon>
        <taxon>Chrysomeloidea</taxon>
        <taxon>Chrysomelidae</taxon>
        <taxon>Bruchinae</taxon>
        <taxon>Bruchini</taxon>
        <taxon>Acanthoscelides</taxon>
    </lineage>
</organism>
<dbReference type="GO" id="GO:0005667">
    <property type="term" value="C:transcription regulator complex"/>
    <property type="evidence" value="ECO:0007669"/>
    <property type="project" value="TreeGrafter"/>
</dbReference>
<sequence>MDHQIDIEALISAVEKRPVLWDKTTEIYKNKQLNFTAWKEICMILHESFDTLSDKEKNDFGKEVIKKWSNARDNWMRCSKKMKEYKSGSEAKPITKYKFYGQMQFLNKIVSHRPTETNMPSAETDVETAVKDDCSVPKKRGKKEVKEDPLNKRISNLLDSSEKEDNSRIMCFFKGIAPTIEKFCDADIVNFQYEVIKAMRNIQKKNMPQHSLQPQRNYYENNNSMTFQSQSLQIAQNNMNSNSYGGYRTTPSTSTTNYSENTLNESRQYETLHVRVPSSPTDEYSLGPSSIDSQHSSVSQNYNIDFDFAKSPGSYQ</sequence>
<dbReference type="Pfam" id="PF10545">
    <property type="entry name" value="MADF_DNA_bdg"/>
    <property type="match status" value="1"/>
</dbReference>
<feature type="compositionally biased region" description="Low complexity" evidence="1">
    <location>
        <begin position="289"/>
        <end position="298"/>
    </location>
</feature>
<evidence type="ECO:0000256" key="1">
    <source>
        <dbReference type="SAM" id="MobiDB-lite"/>
    </source>
</evidence>
<feature type="compositionally biased region" description="Polar residues" evidence="1">
    <location>
        <begin position="238"/>
        <end position="266"/>
    </location>
</feature>
<gene>
    <name evidence="3" type="ORF">ACAOBT_LOCUS35209</name>
</gene>
<dbReference type="OrthoDB" id="10071528at2759"/>
<dbReference type="InterPro" id="IPR006578">
    <property type="entry name" value="MADF-dom"/>
</dbReference>
<accession>A0A9P0QAU4</accession>
<dbReference type="PANTHER" id="PTHR12243:SF60">
    <property type="entry name" value="SI:CH211-15D5.12-RELATED"/>
    <property type="match status" value="1"/>
</dbReference>
<feature type="region of interest" description="Disordered" evidence="1">
    <location>
        <begin position="238"/>
        <end position="298"/>
    </location>
</feature>
<proteinExistence type="predicted"/>
<feature type="domain" description="MADF" evidence="2">
    <location>
        <begin position="9"/>
        <end position="111"/>
    </location>
</feature>
<keyword evidence="4" id="KW-1185">Reference proteome</keyword>
<protein>
    <recommendedName>
        <fullName evidence="2">MADF domain-containing protein</fullName>
    </recommendedName>
</protein>
<dbReference type="SMART" id="SM00595">
    <property type="entry name" value="MADF"/>
    <property type="match status" value="1"/>
</dbReference>
<dbReference type="InterPro" id="IPR039353">
    <property type="entry name" value="TF_Adf1"/>
</dbReference>
<comment type="caution">
    <text evidence="3">The sequence shown here is derived from an EMBL/GenBank/DDBJ whole genome shotgun (WGS) entry which is preliminary data.</text>
</comment>
<evidence type="ECO:0000259" key="2">
    <source>
        <dbReference type="PROSITE" id="PS51029"/>
    </source>
</evidence>
<name>A0A9P0QAU4_ACAOB</name>
<dbReference type="AlphaFoldDB" id="A0A9P0QAU4"/>
<dbReference type="GO" id="GO:0006357">
    <property type="term" value="P:regulation of transcription by RNA polymerase II"/>
    <property type="evidence" value="ECO:0007669"/>
    <property type="project" value="TreeGrafter"/>
</dbReference>
<dbReference type="Proteomes" id="UP001152888">
    <property type="component" value="Unassembled WGS sequence"/>
</dbReference>
<dbReference type="PANTHER" id="PTHR12243">
    <property type="entry name" value="MADF DOMAIN TRANSCRIPTION FACTOR"/>
    <property type="match status" value="1"/>
</dbReference>
<evidence type="ECO:0000313" key="4">
    <source>
        <dbReference type="Proteomes" id="UP001152888"/>
    </source>
</evidence>
<dbReference type="EMBL" id="CAKOFQ010008838">
    <property type="protein sequence ID" value="CAH2016192.1"/>
    <property type="molecule type" value="Genomic_DNA"/>
</dbReference>
<dbReference type="PROSITE" id="PS51029">
    <property type="entry name" value="MADF"/>
    <property type="match status" value="1"/>
</dbReference>